<reference evidence="2" key="1">
    <citation type="submission" date="2022-08" db="EMBL/GenBank/DDBJ databases">
        <authorList>
            <person name="Gutierrez-Valencia J."/>
        </authorList>
    </citation>
    <scope>NUCLEOTIDE SEQUENCE</scope>
</reference>
<evidence type="ECO:0000256" key="1">
    <source>
        <dbReference type="SAM" id="MobiDB-lite"/>
    </source>
</evidence>
<proteinExistence type="predicted"/>
<gene>
    <name evidence="2" type="ORF">LITE_LOCUS2693</name>
</gene>
<dbReference type="Proteomes" id="UP001154282">
    <property type="component" value="Unassembled WGS sequence"/>
</dbReference>
<feature type="compositionally biased region" description="Low complexity" evidence="1">
    <location>
        <begin position="74"/>
        <end position="123"/>
    </location>
</feature>
<evidence type="ECO:0000313" key="2">
    <source>
        <dbReference type="EMBL" id="CAI0380480.1"/>
    </source>
</evidence>
<sequence length="178" mass="18603">MTAVDAGDDGDEGGTRWSSAALSFAGGDDDEDKGDLFEPPALFLTVPNSVQQLLLSIASLLPPVTRRRRRASDQQPAPIPVAAPAAQQQSPPLHLLSIAAHSSSPAPATSRPIPGQKSSSPIIPHRRRSSLIVANAFISPRNQPRADGGSASPSRLATFARANSCVVASSWPCEQTPL</sequence>
<feature type="region of interest" description="Disordered" evidence="1">
    <location>
        <begin position="1"/>
        <end position="39"/>
    </location>
</feature>
<protein>
    <submittedName>
        <fullName evidence="2">Uncharacterized protein</fullName>
    </submittedName>
</protein>
<dbReference type="EMBL" id="CAMGYJ010000002">
    <property type="protein sequence ID" value="CAI0380480.1"/>
    <property type="molecule type" value="Genomic_DNA"/>
</dbReference>
<keyword evidence="3" id="KW-1185">Reference proteome</keyword>
<name>A0AAV0H8G3_9ROSI</name>
<organism evidence="2 3">
    <name type="scientific">Linum tenue</name>
    <dbReference type="NCBI Taxonomy" id="586396"/>
    <lineage>
        <taxon>Eukaryota</taxon>
        <taxon>Viridiplantae</taxon>
        <taxon>Streptophyta</taxon>
        <taxon>Embryophyta</taxon>
        <taxon>Tracheophyta</taxon>
        <taxon>Spermatophyta</taxon>
        <taxon>Magnoliopsida</taxon>
        <taxon>eudicotyledons</taxon>
        <taxon>Gunneridae</taxon>
        <taxon>Pentapetalae</taxon>
        <taxon>rosids</taxon>
        <taxon>fabids</taxon>
        <taxon>Malpighiales</taxon>
        <taxon>Linaceae</taxon>
        <taxon>Linum</taxon>
    </lineage>
</organism>
<evidence type="ECO:0000313" key="3">
    <source>
        <dbReference type="Proteomes" id="UP001154282"/>
    </source>
</evidence>
<dbReference type="AlphaFoldDB" id="A0AAV0H8G3"/>
<feature type="region of interest" description="Disordered" evidence="1">
    <location>
        <begin position="66"/>
        <end position="125"/>
    </location>
</feature>
<feature type="compositionally biased region" description="Acidic residues" evidence="1">
    <location>
        <begin position="1"/>
        <end position="12"/>
    </location>
</feature>
<accession>A0AAV0H8G3</accession>
<comment type="caution">
    <text evidence="2">The sequence shown here is derived from an EMBL/GenBank/DDBJ whole genome shotgun (WGS) entry which is preliminary data.</text>
</comment>